<accession>A0AAV9I1S4</accession>
<protein>
    <submittedName>
        <fullName evidence="2">Uncharacterized protein</fullName>
    </submittedName>
</protein>
<reference evidence="2" key="2">
    <citation type="submission" date="2023-06" db="EMBL/GenBank/DDBJ databases">
        <authorList>
            <consortium name="Lawrence Berkeley National Laboratory"/>
            <person name="Mondo S.J."/>
            <person name="Hensen N."/>
            <person name="Bonometti L."/>
            <person name="Westerberg I."/>
            <person name="Brannstrom I.O."/>
            <person name="Guillou S."/>
            <person name="Cros-Aarteil S."/>
            <person name="Calhoun S."/>
            <person name="Haridas S."/>
            <person name="Kuo A."/>
            <person name="Pangilinan J."/>
            <person name="Riley R."/>
            <person name="Labutti K."/>
            <person name="Andreopoulos B."/>
            <person name="Lipzen A."/>
            <person name="Chen C."/>
            <person name="Yanf M."/>
            <person name="Daum C."/>
            <person name="Ng V."/>
            <person name="Clum A."/>
            <person name="Steindorff A."/>
            <person name="Ohm R."/>
            <person name="Martin F."/>
            <person name="Silar P."/>
            <person name="Natvig D."/>
            <person name="Lalanne C."/>
            <person name="Gautier V."/>
            <person name="Ament-Velasquez S.L."/>
            <person name="Kruys A."/>
            <person name="Hutchinson M.I."/>
            <person name="Powell A.J."/>
            <person name="Barry K."/>
            <person name="Miller A.N."/>
            <person name="Grigoriev I.V."/>
            <person name="Debuchy R."/>
            <person name="Gladieux P."/>
            <person name="Thoren M.H."/>
            <person name="Johannesson H."/>
        </authorList>
    </citation>
    <scope>NUCLEOTIDE SEQUENCE</scope>
    <source>
        <strain evidence="2">PSN324</strain>
    </source>
</reference>
<comment type="caution">
    <text evidence="2">The sequence shown here is derived from an EMBL/GenBank/DDBJ whole genome shotgun (WGS) entry which is preliminary data.</text>
</comment>
<evidence type="ECO:0000256" key="1">
    <source>
        <dbReference type="SAM" id="SignalP"/>
    </source>
</evidence>
<dbReference type="AlphaFoldDB" id="A0AAV9I1S4"/>
<feature type="signal peptide" evidence="1">
    <location>
        <begin position="1"/>
        <end position="18"/>
    </location>
</feature>
<dbReference type="EMBL" id="MU864940">
    <property type="protein sequence ID" value="KAK4465321.1"/>
    <property type="molecule type" value="Genomic_DNA"/>
</dbReference>
<evidence type="ECO:0000313" key="2">
    <source>
        <dbReference type="EMBL" id="KAK4465321.1"/>
    </source>
</evidence>
<evidence type="ECO:0000313" key="3">
    <source>
        <dbReference type="Proteomes" id="UP001321749"/>
    </source>
</evidence>
<organism evidence="2 3">
    <name type="scientific">Cladorrhinum samala</name>
    <dbReference type="NCBI Taxonomy" id="585594"/>
    <lineage>
        <taxon>Eukaryota</taxon>
        <taxon>Fungi</taxon>
        <taxon>Dikarya</taxon>
        <taxon>Ascomycota</taxon>
        <taxon>Pezizomycotina</taxon>
        <taxon>Sordariomycetes</taxon>
        <taxon>Sordariomycetidae</taxon>
        <taxon>Sordariales</taxon>
        <taxon>Podosporaceae</taxon>
        <taxon>Cladorrhinum</taxon>
    </lineage>
</organism>
<keyword evidence="1" id="KW-0732">Signal</keyword>
<keyword evidence="3" id="KW-1185">Reference proteome</keyword>
<gene>
    <name evidence="2" type="ORF">QBC42DRAFT_343948</name>
</gene>
<sequence length="531" mass="55761">MLLKALLPLPLLIRSAKGWGERSQQAHRSPVVKDVCTADTTLYNTTTVQVTHYVDFTVNITTTQVFTECKTTTLHYTTAVTETETDSVTITNTAIDSVTITNTGTDLVTVTNTDTDSVTVTNTDTDSVTITNTETDSVTVTNTDTDSVTITNTETDLATVTNTETDSTTITNTETDSVTVTNTDTDSITITETDSATITNTATTTTTVPATITTWTTQTIFSTTYDPCPKSCSISAETVNLYFWPTNRPYTYPTTYVDTKLGYTFTSPSVYMYIPTAVGINTLNQTVGPSTASWILPLDLYEVSTIASGSITRQLTLADLGTDCPQTADPTAIATMVDSRCDPVLAAPTQVRSWAYPCNACGRFGLFDPPYAVPTLTGSLVEPPRTTTIATTVVTIPPPVIVTATPAPVTSSPGPVVSGVVVVEYFDTDGNLLSSSVLPTTGVTGTVTSSVTVFPLPTFTTRSGSEAVVVVPPTPTTPVATGPDGTTGGLPATSGLPATTSVATAAGNKQVAAGEWWLVLSAVTGAVVLFY</sequence>
<proteinExistence type="predicted"/>
<name>A0AAV9I1S4_9PEZI</name>
<dbReference type="Proteomes" id="UP001321749">
    <property type="component" value="Unassembled WGS sequence"/>
</dbReference>
<feature type="chain" id="PRO_5043474282" evidence="1">
    <location>
        <begin position="19"/>
        <end position="531"/>
    </location>
</feature>
<reference evidence="2" key="1">
    <citation type="journal article" date="2023" name="Mol. Phylogenet. Evol.">
        <title>Genome-scale phylogeny and comparative genomics of the fungal order Sordariales.</title>
        <authorList>
            <person name="Hensen N."/>
            <person name="Bonometti L."/>
            <person name="Westerberg I."/>
            <person name="Brannstrom I.O."/>
            <person name="Guillou S."/>
            <person name="Cros-Aarteil S."/>
            <person name="Calhoun S."/>
            <person name="Haridas S."/>
            <person name="Kuo A."/>
            <person name="Mondo S."/>
            <person name="Pangilinan J."/>
            <person name="Riley R."/>
            <person name="LaButti K."/>
            <person name="Andreopoulos B."/>
            <person name="Lipzen A."/>
            <person name="Chen C."/>
            <person name="Yan M."/>
            <person name="Daum C."/>
            <person name="Ng V."/>
            <person name="Clum A."/>
            <person name="Steindorff A."/>
            <person name="Ohm R.A."/>
            <person name="Martin F."/>
            <person name="Silar P."/>
            <person name="Natvig D.O."/>
            <person name="Lalanne C."/>
            <person name="Gautier V."/>
            <person name="Ament-Velasquez S.L."/>
            <person name="Kruys A."/>
            <person name="Hutchinson M.I."/>
            <person name="Powell A.J."/>
            <person name="Barry K."/>
            <person name="Miller A.N."/>
            <person name="Grigoriev I.V."/>
            <person name="Debuchy R."/>
            <person name="Gladieux P."/>
            <person name="Hiltunen Thoren M."/>
            <person name="Johannesson H."/>
        </authorList>
    </citation>
    <scope>NUCLEOTIDE SEQUENCE</scope>
    <source>
        <strain evidence="2">PSN324</strain>
    </source>
</reference>